<dbReference type="EMBL" id="FNBE01000019">
    <property type="protein sequence ID" value="SDH12753.1"/>
    <property type="molecule type" value="Genomic_DNA"/>
</dbReference>
<proteinExistence type="predicted"/>
<dbReference type="SUPFAM" id="SSF51556">
    <property type="entry name" value="Metallo-dependent hydrolases"/>
    <property type="match status" value="1"/>
</dbReference>
<protein>
    <submittedName>
        <fullName evidence="3">Dihydroorotase</fullName>
    </submittedName>
</protein>
<feature type="compositionally biased region" description="Low complexity" evidence="1">
    <location>
        <begin position="473"/>
        <end position="491"/>
    </location>
</feature>
<evidence type="ECO:0000313" key="3">
    <source>
        <dbReference type="EMBL" id="SDH12753.1"/>
    </source>
</evidence>
<keyword evidence="4" id="KW-1185">Reference proteome</keyword>
<dbReference type="Pfam" id="PF07969">
    <property type="entry name" value="Amidohydro_3"/>
    <property type="match status" value="1"/>
</dbReference>
<feature type="domain" description="Amidohydrolase 3" evidence="2">
    <location>
        <begin position="7"/>
        <end position="423"/>
    </location>
</feature>
<organism evidence="3 4">
    <name type="scientific">Pseudonocardia oroxyli</name>
    <dbReference type="NCBI Taxonomy" id="366584"/>
    <lineage>
        <taxon>Bacteria</taxon>
        <taxon>Bacillati</taxon>
        <taxon>Actinomycetota</taxon>
        <taxon>Actinomycetes</taxon>
        <taxon>Pseudonocardiales</taxon>
        <taxon>Pseudonocardiaceae</taxon>
        <taxon>Pseudonocardia</taxon>
    </lineage>
</organism>
<feature type="region of interest" description="Disordered" evidence="1">
    <location>
        <begin position="436"/>
        <end position="491"/>
    </location>
</feature>
<dbReference type="AlphaFoldDB" id="A0A1G7ZVU2"/>
<dbReference type="GO" id="GO:0016810">
    <property type="term" value="F:hydrolase activity, acting on carbon-nitrogen (but not peptide) bonds"/>
    <property type="evidence" value="ECO:0007669"/>
    <property type="project" value="InterPro"/>
</dbReference>
<sequence length="491" mass="52937">MVLADLPEYLDVLAARSYDVALAVQVPHAALRVHAMGERAAAHEEATADEVAMMAKLAVEAVRAGALGFSTSRTLNHKSTGGELIPSYGLGADELVAIARAVGETGTGVLQLVSDFPEPEQEFELLRRMAAVSGRPLSFSLLQFVQDPQRHKAILRMMEQARADGLEIRAQVAARPVGLIMGLENTLNPFMENPEWQKLGGLTPPEQAARMREPHVREAILAAHTGQKNRSRLGGGAIAAFHLMYELTDPPNYEPSTEDSLVKRAARAGRTPVELAYDIVAGEGMIYLVGANYVHGDLDDVHEMLVHDQTVPGLSDGGAHVSTICDGSFPTTLLTHWTRDRDGARIPLEYIVAQQARDTARAVGLTDRGVLAPGYRADLTVIDLANLTLRKPEMHADLPAGGRRLLQRADGYLHTVVAGQETYADGVETGALPGRLLRGAASGSGPGRWRARRRRARRPTRRSRRCGRRRGGSRSARAGSGAGPRSSRPSG</sequence>
<dbReference type="InterPro" id="IPR032466">
    <property type="entry name" value="Metal_Hydrolase"/>
</dbReference>
<dbReference type="Proteomes" id="UP000198967">
    <property type="component" value="Unassembled WGS sequence"/>
</dbReference>
<accession>A0A1G7ZVU2</accession>
<evidence type="ECO:0000256" key="1">
    <source>
        <dbReference type="SAM" id="MobiDB-lite"/>
    </source>
</evidence>
<gene>
    <name evidence="3" type="ORF">SAMN05216377_11961</name>
</gene>
<dbReference type="STRING" id="366584.SAMN05216377_11961"/>
<name>A0A1G7ZVU2_PSEOR</name>
<evidence type="ECO:0000313" key="4">
    <source>
        <dbReference type="Proteomes" id="UP000198967"/>
    </source>
</evidence>
<dbReference type="SUPFAM" id="SSF51338">
    <property type="entry name" value="Composite domain of metallo-dependent hydrolases"/>
    <property type="match status" value="1"/>
</dbReference>
<dbReference type="InterPro" id="IPR011059">
    <property type="entry name" value="Metal-dep_hydrolase_composite"/>
</dbReference>
<evidence type="ECO:0000259" key="2">
    <source>
        <dbReference type="Pfam" id="PF07969"/>
    </source>
</evidence>
<reference evidence="3 4" key="1">
    <citation type="submission" date="2016-10" db="EMBL/GenBank/DDBJ databases">
        <authorList>
            <person name="de Groot N.N."/>
        </authorList>
    </citation>
    <scope>NUCLEOTIDE SEQUENCE [LARGE SCALE GENOMIC DNA]</scope>
    <source>
        <strain evidence="3 4">CGMCC 4.3143</strain>
    </source>
</reference>
<dbReference type="Gene3D" id="3.20.20.140">
    <property type="entry name" value="Metal-dependent hydrolases"/>
    <property type="match status" value="1"/>
</dbReference>
<dbReference type="InterPro" id="IPR013108">
    <property type="entry name" value="Amidohydro_3"/>
</dbReference>
<feature type="compositionally biased region" description="Basic residues" evidence="1">
    <location>
        <begin position="449"/>
        <end position="472"/>
    </location>
</feature>